<dbReference type="Proteomes" id="UP001500556">
    <property type="component" value="Unassembled WGS sequence"/>
</dbReference>
<comment type="caution">
    <text evidence="2">The sequence shown here is derived from an EMBL/GenBank/DDBJ whole genome shotgun (WGS) entry which is preliminary data.</text>
</comment>
<sequence>MLGAAVVHVARANAVDVAVFLGTAVLMLVLLRRDLPPRTPPPWLSGRWAGPVAAAVVGLVVAVAPRASPAVQLALATVGVVGLVVVLRAGEGAPAPRLPTAHAWVWTVPLLAGCLLELGDLLSQPDAQTDNPDHPTLSTLVDPLLEGRPVRVVVAVGWVLVGWVLLRALAERGSRR</sequence>
<evidence type="ECO:0000313" key="3">
    <source>
        <dbReference type="Proteomes" id="UP001500556"/>
    </source>
</evidence>
<evidence type="ECO:0000313" key="2">
    <source>
        <dbReference type="EMBL" id="GAA4733045.1"/>
    </source>
</evidence>
<proteinExistence type="predicted"/>
<dbReference type="EMBL" id="BAABLO010000013">
    <property type="protein sequence ID" value="GAA4733045.1"/>
    <property type="molecule type" value="Genomic_DNA"/>
</dbReference>
<name>A0ABP8YMQ1_9MICO</name>
<gene>
    <name evidence="2" type="ORF">GCM10025782_35490</name>
</gene>
<keyword evidence="1" id="KW-1133">Transmembrane helix</keyword>
<accession>A0ABP8YMQ1</accession>
<keyword evidence="1" id="KW-0812">Transmembrane</keyword>
<feature type="transmembrane region" description="Helical" evidence="1">
    <location>
        <begin position="43"/>
        <end position="64"/>
    </location>
</feature>
<organism evidence="2 3">
    <name type="scientific">Pedococcus ginsenosidimutans</name>
    <dbReference type="NCBI Taxonomy" id="490570"/>
    <lineage>
        <taxon>Bacteria</taxon>
        <taxon>Bacillati</taxon>
        <taxon>Actinomycetota</taxon>
        <taxon>Actinomycetes</taxon>
        <taxon>Micrococcales</taxon>
        <taxon>Intrasporangiaceae</taxon>
        <taxon>Pedococcus</taxon>
    </lineage>
</organism>
<feature type="transmembrane region" description="Helical" evidence="1">
    <location>
        <begin position="150"/>
        <end position="170"/>
    </location>
</feature>
<feature type="transmembrane region" description="Helical" evidence="1">
    <location>
        <begin position="12"/>
        <end position="31"/>
    </location>
</feature>
<feature type="transmembrane region" description="Helical" evidence="1">
    <location>
        <begin position="70"/>
        <end position="89"/>
    </location>
</feature>
<evidence type="ECO:0000256" key="1">
    <source>
        <dbReference type="SAM" id="Phobius"/>
    </source>
</evidence>
<dbReference type="RefSeq" id="WP_345505200.1">
    <property type="nucleotide sequence ID" value="NZ_BAABLO010000013.1"/>
</dbReference>
<protein>
    <submittedName>
        <fullName evidence="2">Uncharacterized protein</fullName>
    </submittedName>
</protein>
<reference evidence="3" key="1">
    <citation type="journal article" date="2019" name="Int. J. Syst. Evol. Microbiol.">
        <title>The Global Catalogue of Microorganisms (GCM) 10K type strain sequencing project: providing services to taxonomists for standard genome sequencing and annotation.</title>
        <authorList>
            <consortium name="The Broad Institute Genomics Platform"/>
            <consortium name="The Broad Institute Genome Sequencing Center for Infectious Disease"/>
            <person name="Wu L."/>
            <person name="Ma J."/>
        </authorList>
    </citation>
    <scope>NUCLEOTIDE SEQUENCE [LARGE SCALE GENOMIC DNA]</scope>
    <source>
        <strain evidence="3">JCM 18961</strain>
    </source>
</reference>
<keyword evidence="3" id="KW-1185">Reference proteome</keyword>
<keyword evidence="1" id="KW-0472">Membrane</keyword>